<reference evidence="6" key="1">
    <citation type="submission" date="2016-10" db="EMBL/GenBank/DDBJ databases">
        <title>Sequence of Gallionella enrichment culture.</title>
        <authorList>
            <person name="Poehlein A."/>
            <person name="Muehling M."/>
            <person name="Daniel R."/>
        </authorList>
    </citation>
    <scope>NUCLEOTIDE SEQUENCE</scope>
</reference>
<keyword evidence="2" id="KW-0472">Membrane</keyword>
<sequence length="595" mass="62143">MSMADSRLRHLLSLGGVLLLAACAGPAPKPSATLERINDELGRAVAQRQVQTDAIDRALMPPLAIEMPKATADLDPRFDLSVVDAPAGQVFMALVSGTRYSMLLPPKLTGRITVNLKDVTLKEALDTLRDLDGYEYRVEGSRIFIEPNTLQSRVFQINYLTGRRVGSSDLRVTSSAISGSSAGQVTGASATQPAGNVAGSRSSDDTSRVSTSSDADFWRDLTRALTAIVGTADGRQVIVNPMSGVVVVRAFPADLRNVARYLKATQLVVDRQVMLEAKIVQVTLSDDAQSGINWSLFGSGTPGLNSGNPTAIQAGVVAAGTTLSALSGAGTPSALTGVNGSVTPGAFAGSVAATAVGQGMIGLAFQTKNFAALISFLQTQGHVAVLSSPRIATLNNQQALLKVGTDQLYVTNVSTTTTTSTAGGNVTTPSLTLQPYFSGISLDVTPQIDDDGNIILHVHPAVSTVSDSPKTIDLGAQGTYTLPLAASSINETDSIVRVEDGNIVAIGGLMSQNDSRNSAQLPGTSDSSLLGGLFGQRSRTSSKSEMVILIKPTIIDSDKVSREALQAVRGRLQAFDQGLDPGRDRSMLPSSPTRH</sequence>
<accession>A0A1J5SFR7</accession>
<dbReference type="SMART" id="SM00965">
    <property type="entry name" value="STN"/>
    <property type="match status" value="1"/>
</dbReference>
<dbReference type="GO" id="GO:0015627">
    <property type="term" value="C:type II protein secretion system complex"/>
    <property type="evidence" value="ECO:0007669"/>
    <property type="project" value="TreeGrafter"/>
</dbReference>
<evidence type="ECO:0000256" key="2">
    <source>
        <dbReference type="ARBA" id="ARBA00023136"/>
    </source>
</evidence>
<evidence type="ECO:0000259" key="5">
    <source>
        <dbReference type="SMART" id="SM00965"/>
    </source>
</evidence>
<name>A0A1J5SFR7_9ZZZZ</name>
<feature type="region of interest" description="Disordered" evidence="4">
    <location>
        <begin position="576"/>
        <end position="595"/>
    </location>
</feature>
<gene>
    <name evidence="6" type="primary">pulD_5</name>
    <name evidence="6" type="ORF">GALL_107750</name>
</gene>
<comment type="caution">
    <text evidence="6">The sequence shown here is derived from an EMBL/GenBank/DDBJ whole genome shotgun (WGS) entry which is preliminary data.</text>
</comment>
<feature type="domain" description="Secretin/TonB short N-terminal" evidence="5">
    <location>
        <begin position="100"/>
        <end position="148"/>
    </location>
</feature>
<dbReference type="GO" id="GO:0019867">
    <property type="term" value="C:outer membrane"/>
    <property type="evidence" value="ECO:0007669"/>
    <property type="project" value="InterPro"/>
</dbReference>
<dbReference type="PANTHER" id="PTHR30332">
    <property type="entry name" value="PROBABLE GENERAL SECRETION PATHWAY PROTEIN D"/>
    <property type="match status" value="1"/>
</dbReference>
<dbReference type="GO" id="GO:0009306">
    <property type="term" value="P:protein secretion"/>
    <property type="evidence" value="ECO:0007669"/>
    <property type="project" value="InterPro"/>
</dbReference>
<protein>
    <submittedName>
        <fullName evidence="6">Type II secretion system protein D</fullName>
    </submittedName>
</protein>
<proteinExistence type="predicted"/>
<dbReference type="InterPro" id="IPR013358">
    <property type="entry name" value="Pilus_biogenesis_MshL"/>
</dbReference>
<evidence type="ECO:0000256" key="1">
    <source>
        <dbReference type="ARBA" id="ARBA00022448"/>
    </source>
</evidence>
<dbReference type="InterPro" id="IPR011514">
    <property type="entry name" value="Secretin_N_2"/>
</dbReference>
<evidence type="ECO:0000313" key="6">
    <source>
        <dbReference type="EMBL" id="OIR07186.1"/>
    </source>
</evidence>
<feature type="region of interest" description="Disordered" evidence="4">
    <location>
        <begin position="180"/>
        <end position="211"/>
    </location>
</feature>
<keyword evidence="3" id="KW-0998">Cell outer membrane</keyword>
<dbReference type="GO" id="GO:0009297">
    <property type="term" value="P:pilus assembly"/>
    <property type="evidence" value="ECO:0007669"/>
    <property type="project" value="InterPro"/>
</dbReference>
<dbReference type="PRINTS" id="PR00811">
    <property type="entry name" value="BCTERIALGSPD"/>
</dbReference>
<evidence type="ECO:0000256" key="3">
    <source>
        <dbReference type="ARBA" id="ARBA00023237"/>
    </source>
</evidence>
<evidence type="ECO:0000256" key="4">
    <source>
        <dbReference type="SAM" id="MobiDB-lite"/>
    </source>
</evidence>
<dbReference type="InterPro" id="IPR050810">
    <property type="entry name" value="Bact_Secretion_Sys_Channel"/>
</dbReference>
<keyword evidence="1" id="KW-0813">Transport</keyword>
<dbReference type="Gene3D" id="3.30.1370.130">
    <property type="match status" value="1"/>
</dbReference>
<dbReference type="NCBIfam" id="TIGR02519">
    <property type="entry name" value="pilus_MshL"/>
    <property type="match status" value="1"/>
</dbReference>
<dbReference type="InterPro" id="IPR001775">
    <property type="entry name" value="GspD/PilQ"/>
</dbReference>
<dbReference type="PROSITE" id="PS51257">
    <property type="entry name" value="PROKAR_LIPOPROTEIN"/>
    <property type="match status" value="1"/>
</dbReference>
<feature type="region of interest" description="Disordered" evidence="4">
    <location>
        <begin position="513"/>
        <end position="535"/>
    </location>
</feature>
<dbReference type="EMBL" id="MLJW01000039">
    <property type="protein sequence ID" value="OIR07186.1"/>
    <property type="molecule type" value="Genomic_DNA"/>
</dbReference>
<dbReference type="Pfam" id="PF07655">
    <property type="entry name" value="Secretin_N_2"/>
    <property type="match status" value="1"/>
</dbReference>
<dbReference type="InterPro" id="IPR011662">
    <property type="entry name" value="Secretin/TonB_short_N"/>
</dbReference>
<feature type="compositionally biased region" description="Polar residues" evidence="4">
    <location>
        <begin position="513"/>
        <end position="528"/>
    </location>
</feature>
<organism evidence="6">
    <name type="scientific">mine drainage metagenome</name>
    <dbReference type="NCBI Taxonomy" id="410659"/>
    <lineage>
        <taxon>unclassified sequences</taxon>
        <taxon>metagenomes</taxon>
        <taxon>ecological metagenomes</taxon>
    </lineage>
</organism>
<dbReference type="InterPro" id="IPR004846">
    <property type="entry name" value="T2SS/T3SS_dom"/>
</dbReference>
<dbReference type="PANTHER" id="PTHR30332:SF17">
    <property type="entry name" value="TYPE IV PILIATION SYSTEM PROTEIN DR_0774-RELATED"/>
    <property type="match status" value="1"/>
</dbReference>
<dbReference type="Pfam" id="PF00263">
    <property type="entry name" value="Secretin"/>
    <property type="match status" value="1"/>
</dbReference>
<feature type="compositionally biased region" description="Polar residues" evidence="4">
    <location>
        <begin position="180"/>
        <end position="194"/>
    </location>
</feature>
<dbReference type="AlphaFoldDB" id="A0A1J5SFR7"/>